<gene>
    <name evidence="2" type="ORF">g.48078</name>
</gene>
<keyword evidence="1" id="KW-0472">Membrane</keyword>
<name>A0A1B6FMU1_9HEMI</name>
<evidence type="ECO:0000256" key="1">
    <source>
        <dbReference type="SAM" id="Phobius"/>
    </source>
</evidence>
<dbReference type="EMBL" id="GECZ01018257">
    <property type="protein sequence ID" value="JAS51512.1"/>
    <property type="molecule type" value="Transcribed_RNA"/>
</dbReference>
<dbReference type="AlphaFoldDB" id="A0A1B6FMU1"/>
<accession>A0A1B6FMU1</accession>
<feature type="non-terminal residue" evidence="2">
    <location>
        <position position="1"/>
    </location>
</feature>
<proteinExistence type="predicted"/>
<keyword evidence="1" id="KW-1133">Transmembrane helix</keyword>
<keyword evidence="1" id="KW-0812">Transmembrane</keyword>
<feature type="transmembrane region" description="Helical" evidence="1">
    <location>
        <begin position="6"/>
        <end position="26"/>
    </location>
</feature>
<feature type="non-terminal residue" evidence="2">
    <location>
        <position position="108"/>
    </location>
</feature>
<protein>
    <submittedName>
        <fullName evidence="2">Uncharacterized protein</fullName>
    </submittedName>
</protein>
<evidence type="ECO:0000313" key="2">
    <source>
        <dbReference type="EMBL" id="JAS51512.1"/>
    </source>
</evidence>
<reference evidence="2" key="1">
    <citation type="submission" date="2015-11" db="EMBL/GenBank/DDBJ databases">
        <title>De novo transcriptome assembly of four potential Pierce s Disease insect vectors from Arizona vineyards.</title>
        <authorList>
            <person name="Tassone E.E."/>
        </authorList>
    </citation>
    <scope>NUCLEOTIDE SEQUENCE</scope>
</reference>
<organism evidence="2">
    <name type="scientific">Cuerna arida</name>
    <dbReference type="NCBI Taxonomy" id="1464854"/>
    <lineage>
        <taxon>Eukaryota</taxon>
        <taxon>Metazoa</taxon>
        <taxon>Ecdysozoa</taxon>
        <taxon>Arthropoda</taxon>
        <taxon>Hexapoda</taxon>
        <taxon>Insecta</taxon>
        <taxon>Pterygota</taxon>
        <taxon>Neoptera</taxon>
        <taxon>Paraneoptera</taxon>
        <taxon>Hemiptera</taxon>
        <taxon>Auchenorrhyncha</taxon>
        <taxon>Membracoidea</taxon>
        <taxon>Cicadellidae</taxon>
        <taxon>Cicadellinae</taxon>
        <taxon>Proconiini</taxon>
        <taxon>Cuerna</taxon>
    </lineage>
</organism>
<sequence>HDNIIAFVVFLMMTALVTCIIIANAISISTNNKRNRQTYSSFGLQRARVVANNPNLDTIQEEVEMAPRTSCGTTKPRVSERKGGISRYPKTVTFAGINNGKPAIPKQK</sequence>